<evidence type="ECO:0000313" key="5">
    <source>
        <dbReference type="Proteomes" id="UP000310685"/>
    </source>
</evidence>
<dbReference type="GO" id="GO:0004843">
    <property type="term" value="F:cysteine-type deubiquitinase activity"/>
    <property type="evidence" value="ECO:0007669"/>
    <property type="project" value="InterPro"/>
</dbReference>
<keyword evidence="2" id="KW-0732">Signal</keyword>
<dbReference type="Proteomes" id="UP000310685">
    <property type="component" value="Unassembled WGS sequence"/>
</dbReference>
<dbReference type="Gene3D" id="3.90.70.10">
    <property type="entry name" value="Cysteine proteinases"/>
    <property type="match status" value="1"/>
</dbReference>
<dbReference type="InterPro" id="IPR018200">
    <property type="entry name" value="USP_CS"/>
</dbReference>
<dbReference type="InterPro" id="IPR028889">
    <property type="entry name" value="USP"/>
</dbReference>
<dbReference type="PROSITE" id="PS00973">
    <property type="entry name" value="USP_2"/>
    <property type="match status" value="1"/>
</dbReference>
<dbReference type="Pfam" id="PF00443">
    <property type="entry name" value="UCH"/>
    <property type="match status" value="1"/>
</dbReference>
<feature type="domain" description="USP" evidence="3">
    <location>
        <begin position="239"/>
        <end position="576"/>
    </location>
</feature>
<feature type="signal peptide" evidence="2">
    <location>
        <begin position="1"/>
        <end position="16"/>
    </location>
</feature>
<dbReference type="AlphaFoldDB" id="A0A4T0LUK1"/>
<evidence type="ECO:0000256" key="1">
    <source>
        <dbReference type="SAM" id="MobiDB-lite"/>
    </source>
</evidence>
<protein>
    <submittedName>
        <fullName evidence="4">Cysteine proteinase</fullName>
    </submittedName>
</protein>
<dbReference type="PROSITE" id="PS50235">
    <property type="entry name" value="USP_3"/>
    <property type="match status" value="1"/>
</dbReference>
<dbReference type="GO" id="GO:0005829">
    <property type="term" value="C:cytosol"/>
    <property type="evidence" value="ECO:0007669"/>
    <property type="project" value="TreeGrafter"/>
</dbReference>
<dbReference type="InterPro" id="IPR001394">
    <property type="entry name" value="Peptidase_C19_UCH"/>
</dbReference>
<name>A0A4T0LUK1_9BASI</name>
<evidence type="ECO:0000259" key="3">
    <source>
        <dbReference type="PROSITE" id="PS50235"/>
    </source>
</evidence>
<sequence length="598" mass="66480">MKIQLVIAAILASVYAEVVTTAPVPGVTQSYVVDYQYNANDVIYTSTTLSTINPSATSTSANTATNTVIMTCPHIESELEKKDFLRKLTLGVNWGIYTLHAAPSKTTTRCKLSQKLLTRPQLCLTCANCFHFDSLLTHSAENHNFCTYGRIVRPCILFWMQRLHIQSTTREAHQTAASKARRASYEEKKWDNYPLIYPSNLHVTATNGSIRSSFRPLNDVPKVKLTNGVFSNPIALRPRGFRNLGKTCFLNVVLQAFIANPLLRSYFLSEKHNHILCSKEGCMACEFDKLFMQVHQPDLTPLGPISLLHTLWTAPGASDLAGYAQQDAHEAYISLLNLIHAGCTTSENIHSDECSCIIHQTFQGTLQSELKCGKCNYASVTSDPFLDVSLDVGTPSSSTNGVSKRGSQTMSKNTSNGAPKNGKGSSVPTVESQTLDNCLKRYTHPEHSDWKCTSCSANEASTKQLSFKKLPTVLAFQIKRYEHGLWAQKLDAPVRFPLVLDMRPYVALGDDDEPDEMYLYDLFCVINHLGEMDTGHYTCASRFGEQWFRCEDADVVPTTIKSVLDSQGYMLLYIKRTLVYCKSQSTCDVQLTGIDASS</sequence>
<dbReference type="InterPro" id="IPR050164">
    <property type="entry name" value="Peptidase_C19"/>
</dbReference>
<reference evidence="4 5" key="1">
    <citation type="submission" date="2019-03" db="EMBL/GenBank/DDBJ databases">
        <title>Sequencing 25 genomes of Wallemia mellicola.</title>
        <authorList>
            <person name="Gostincar C."/>
        </authorList>
    </citation>
    <scope>NUCLEOTIDE SEQUENCE [LARGE SCALE GENOMIC DNA]</scope>
    <source>
        <strain evidence="4 5">EXF-6152</strain>
    </source>
</reference>
<evidence type="ECO:0000256" key="2">
    <source>
        <dbReference type="SAM" id="SignalP"/>
    </source>
</evidence>
<proteinExistence type="predicted"/>
<organism evidence="4 5">
    <name type="scientific">Wallemia mellicola</name>
    <dbReference type="NCBI Taxonomy" id="1708541"/>
    <lineage>
        <taxon>Eukaryota</taxon>
        <taxon>Fungi</taxon>
        <taxon>Dikarya</taxon>
        <taxon>Basidiomycota</taxon>
        <taxon>Wallemiomycotina</taxon>
        <taxon>Wallemiomycetes</taxon>
        <taxon>Wallemiales</taxon>
        <taxon>Wallemiaceae</taxon>
        <taxon>Wallemia</taxon>
    </lineage>
</organism>
<comment type="caution">
    <text evidence="4">The sequence shown here is derived from an EMBL/GenBank/DDBJ whole genome shotgun (WGS) entry which is preliminary data.</text>
</comment>
<dbReference type="InterPro" id="IPR038765">
    <property type="entry name" value="Papain-like_cys_pep_sf"/>
</dbReference>
<gene>
    <name evidence="4" type="ORF">E3Q22_04325</name>
</gene>
<accession>A0A4T0LUK1</accession>
<feature type="chain" id="PRO_5020739202" evidence="2">
    <location>
        <begin position="17"/>
        <end position="598"/>
    </location>
</feature>
<dbReference type="GO" id="GO:0016579">
    <property type="term" value="P:protein deubiquitination"/>
    <property type="evidence" value="ECO:0007669"/>
    <property type="project" value="InterPro"/>
</dbReference>
<dbReference type="SUPFAM" id="SSF54001">
    <property type="entry name" value="Cysteine proteinases"/>
    <property type="match status" value="1"/>
</dbReference>
<dbReference type="PANTHER" id="PTHR24006:SF937">
    <property type="entry name" value="UBIQUITIN CARBOXYL-TERMINAL HYDROLASE"/>
    <property type="match status" value="1"/>
</dbReference>
<dbReference type="EMBL" id="SPRC01000087">
    <property type="protein sequence ID" value="TIB73558.1"/>
    <property type="molecule type" value="Genomic_DNA"/>
</dbReference>
<feature type="region of interest" description="Disordered" evidence="1">
    <location>
        <begin position="395"/>
        <end position="430"/>
    </location>
</feature>
<dbReference type="PANTHER" id="PTHR24006">
    <property type="entry name" value="UBIQUITIN CARBOXYL-TERMINAL HYDROLASE"/>
    <property type="match status" value="1"/>
</dbReference>
<dbReference type="GO" id="GO:0005634">
    <property type="term" value="C:nucleus"/>
    <property type="evidence" value="ECO:0007669"/>
    <property type="project" value="TreeGrafter"/>
</dbReference>
<evidence type="ECO:0000313" key="4">
    <source>
        <dbReference type="EMBL" id="TIB73558.1"/>
    </source>
</evidence>